<feature type="transmembrane region" description="Helical" evidence="1">
    <location>
        <begin position="159"/>
        <end position="183"/>
    </location>
</feature>
<dbReference type="PANTHER" id="PTHR36692">
    <property type="entry name" value="PROTEIN SNAKESKIN"/>
    <property type="match status" value="1"/>
</dbReference>
<keyword evidence="1" id="KW-1133">Transmembrane helix</keyword>
<protein>
    <submittedName>
        <fullName evidence="2">Uncharacterized protein</fullName>
    </submittedName>
</protein>
<gene>
    <name evidence="2" type="ORF">PHYEVI_LOCUS5436</name>
</gene>
<dbReference type="OrthoDB" id="8187586at2759"/>
<feature type="transmembrane region" description="Helical" evidence="1">
    <location>
        <begin position="83"/>
        <end position="107"/>
    </location>
</feature>
<keyword evidence="1" id="KW-0472">Membrane</keyword>
<evidence type="ECO:0000313" key="3">
    <source>
        <dbReference type="Proteomes" id="UP001153712"/>
    </source>
</evidence>
<proteinExistence type="predicted"/>
<accession>A0A9N9TQ35</accession>
<dbReference type="InterPro" id="IPR038976">
    <property type="entry name" value="Ssk"/>
</dbReference>
<organism evidence="2 3">
    <name type="scientific">Phyllotreta striolata</name>
    <name type="common">Striped flea beetle</name>
    <name type="synonym">Crioceris striolata</name>
    <dbReference type="NCBI Taxonomy" id="444603"/>
    <lineage>
        <taxon>Eukaryota</taxon>
        <taxon>Metazoa</taxon>
        <taxon>Ecdysozoa</taxon>
        <taxon>Arthropoda</taxon>
        <taxon>Hexapoda</taxon>
        <taxon>Insecta</taxon>
        <taxon>Pterygota</taxon>
        <taxon>Neoptera</taxon>
        <taxon>Endopterygota</taxon>
        <taxon>Coleoptera</taxon>
        <taxon>Polyphaga</taxon>
        <taxon>Cucujiformia</taxon>
        <taxon>Chrysomeloidea</taxon>
        <taxon>Chrysomelidae</taxon>
        <taxon>Galerucinae</taxon>
        <taxon>Alticini</taxon>
        <taxon>Phyllotreta</taxon>
    </lineage>
</organism>
<keyword evidence="1" id="KW-0812">Transmembrane</keyword>
<dbReference type="GO" id="GO:0019991">
    <property type="term" value="P:septate junction assembly"/>
    <property type="evidence" value="ECO:0007669"/>
    <property type="project" value="InterPro"/>
</dbReference>
<feature type="transmembrane region" description="Helical" evidence="1">
    <location>
        <begin position="119"/>
        <end position="139"/>
    </location>
</feature>
<sequence>MKKSITLAENISVYEIPTVTIPSDMESIDEKDDVKELEHEKSLKVVLQENWQLIMKLLELLMCALCMAFIHDPAETSGMGKSHMVHIGIMYTSYTGYMVINCVLIIGRSLGDKIPYKTTSLFSVVGAALFLITCILLTVDRFSLMKHYFYHPNMHLLTMMTTSIVFAFINVVILTIDAMFTFVRKEDF</sequence>
<dbReference type="EMBL" id="OU900095">
    <property type="protein sequence ID" value="CAG9859059.1"/>
    <property type="molecule type" value="Genomic_DNA"/>
</dbReference>
<dbReference type="Proteomes" id="UP001153712">
    <property type="component" value="Chromosome 2"/>
</dbReference>
<dbReference type="AlphaFoldDB" id="A0A9N9TQ35"/>
<name>A0A9N9TQ35_PHYSR</name>
<feature type="transmembrane region" description="Helical" evidence="1">
    <location>
        <begin position="53"/>
        <end position="71"/>
    </location>
</feature>
<keyword evidence="3" id="KW-1185">Reference proteome</keyword>
<reference evidence="2" key="1">
    <citation type="submission" date="2022-01" db="EMBL/GenBank/DDBJ databases">
        <authorList>
            <person name="King R."/>
        </authorList>
    </citation>
    <scope>NUCLEOTIDE SEQUENCE</scope>
</reference>
<evidence type="ECO:0000313" key="2">
    <source>
        <dbReference type="EMBL" id="CAG9859059.1"/>
    </source>
</evidence>
<dbReference type="GO" id="GO:0005886">
    <property type="term" value="C:plasma membrane"/>
    <property type="evidence" value="ECO:0007669"/>
    <property type="project" value="TreeGrafter"/>
</dbReference>
<evidence type="ECO:0000256" key="1">
    <source>
        <dbReference type="SAM" id="Phobius"/>
    </source>
</evidence>
<dbReference type="PANTHER" id="PTHR36692:SF2">
    <property type="entry name" value="GEO12064P1"/>
    <property type="match status" value="1"/>
</dbReference>